<evidence type="ECO:0000256" key="3">
    <source>
        <dbReference type="ARBA" id="ARBA00023125"/>
    </source>
</evidence>
<organism evidence="6 7">
    <name type="scientific">Cardamine amara subsp. amara</name>
    <dbReference type="NCBI Taxonomy" id="228776"/>
    <lineage>
        <taxon>Eukaryota</taxon>
        <taxon>Viridiplantae</taxon>
        <taxon>Streptophyta</taxon>
        <taxon>Embryophyta</taxon>
        <taxon>Tracheophyta</taxon>
        <taxon>Spermatophyta</taxon>
        <taxon>Magnoliopsida</taxon>
        <taxon>eudicotyledons</taxon>
        <taxon>Gunneridae</taxon>
        <taxon>Pentapetalae</taxon>
        <taxon>rosids</taxon>
        <taxon>malvids</taxon>
        <taxon>Brassicales</taxon>
        <taxon>Brassicaceae</taxon>
        <taxon>Cardamineae</taxon>
        <taxon>Cardamine</taxon>
    </lineage>
</organism>
<comment type="subcellular location">
    <subcellularLocation>
        <location evidence="1">Nucleus</location>
    </subcellularLocation>
</comment>
<proteinExistence type="predicted"/>
<reference evidence="6 7" key="1">
    <citation type="submission" date="2024-04" db="EMBL/GenBank/DDBJ databases">
        <title>Genome assembly C_amara_ONT_v2.</title>
        <authorList>
            <person name="Yant L."/>
            <person name="Moore C."/>
            <person name="Slenker M."/>
        </authorList>
    </citation>
    <scope>NUCLEOTIDE SEQUENCE [LARGE SCALE GENOMIC DNA]</scope>
    <source>
        <tissue evidence="6">Leaf</tissue>
    </source>
</reference>
<dbReference type="GO" id="GO:0005634">
    <property type="term" value="C:nucleus"/>
    <property type="evidence" value="ECO:0007669"/>
    <property type="project" value="UniProtKB-SubCell"/>
</dbReference>
<keyword evidence="5" id="KW-0539">Nucleus</keyword>
<dbReference type="Proteomes" id="UP001558713">
    <property type="component" value="Unassembled WGS sequence"/>
</dbReference>
<dbReference type="GO" id="GO:0003677">
    <property type="term" value="F:DNA binding"/>
    <property type="evidence" value="ECO:0007669"/>
    <property type="project" value="UniProtKB-KW"/>
</dbReference>
<gene>
    <name evidence="6" type="ORF">V5N11_025540</name>
</gene>
<comment type="caution">
    <text evidence="6">The sequence shown here is derived from an EMBL/GenBank/DDBJ whole genome shotgun (WGS) entry which is preliminary data.</text>
</comment>
<dbReference type="EMBL" id="JBANAX010000109">
    <property type="protein sequence ID" value="KAL1222085.1"/>
    <property type="molecule type" value="Genomic_DNA"/>
</dbReference>
<evidence type="ECO:0000256" key="2">
    <source>
        <dbReference type="ARBA" id="ARBA00023015"/>
    </source>
</evidence>
<evidence type="ECO:0000256" key="4">
    <source>
        <dbReference type="ARBA" id="ARBA00023163"/>
    </source>
</evidence>
<dbReference type="Gene3D" id="2.40.330.10">
    <property type="entry name" value="DNA-binding pseudobarrel domain"/>
    <property type="match status" value="1"/>
</dbReference>
<name>A0ABD1BY76_CARAN</name>
<evidence type="ECO:0000313" key="6">
    <source>
        <dbReference type="EMBL" id="KAL1222085.1"/>
    </source>
</evidence>
<evidence type="ECO:0000313" key="7">
    <source>
        <dbReference type="Proteomes" id="UP001558713"/>
    </source>
</evidence>
<keyword evidence="7" id="KW-1185">Reference proteome</keyword>
<dbReference type="InterPro" id="IPR015300">
    <property type="entry name" value="DNA-bd_pseudobarrel_sf"/>
</dbReference>
<keyword evidence="3" id="KW-0238">DNA-binding</keyword>
<keyword evidence="2" id="KW-0805">Transcription regulation</keyword>
<accession>A0ABD1BY76</accession>
<dbReference type="SUPFAM" id="SSF101936">
    <property type="entry name" value="DNA-binding pseudobarrel domain"/>
    <property type="match status" value="1"/>
</dbReference>
<dbReference type="AlphaFoldDB" id="A0ABD1BY76"/>
<protein>
    <submittedName>
        <fullName evidence="6">B3 domain-containing protein REM22</fullName>
    </submittedName>
</protein>
<evidence type="ECO:0000256" key="5">
    <source>
        <dbReference type="ARBA" id="ARBA00023242"/>
    </source>
</evidence>
<sequence>MFDEYIDDEMNPSFPVDMTQNRTRIPAILIKDYNLKFPKLVIVRDKIGKLKRRITVWKNRSAFLTGIKSIARRNHLKLGDKMVCEIKMVDGYNGLVREIKVHIIKG</sequence>
<keyword evidence="4" id="KW-0804">Transcription</keyword>
<evidence type="ECO:0000256" key="1">
    <source>
        <dbReference type="ARBA" id="ARBA00004123"/>
    </source>
</evidence>